<gene>
    <name evidence="2" type="ORF">mMyoMyo1_010753</name>
</gene>
<protein>
    <submittedName>
        <fullName evidence="2">Uncharacterized protein</fullName>
    </submittedName>
</protein>
<reference evidence="2 3" key="1">
    <citation type="journal article" date="2020" name="Nature">
        <title>Six reference-quality genomes reveal evolution of bat adaptations.</title>
        <authorList>
            <person name="Jebb D."/>
            <person name="Huang Z."/>
            <person name="Pippel M."/>
            <person name="Hughes G.M."/>
            <person name="Lavrichenko K."/>
            <person name="Devanna P."/>
            <person name="Winkler S."/>
            <person name="Jermiin L.S."/>
            <person name="Skirmuntt E.C."/>
            <person name="Katzourakis A."/>
            <person name="Burkitt-Gray L."/>
            <person name="Ray D.A."/>
            <person name="Sullivan K.A.M."/>
            <person name="Roscito J.G."/>
            <person name="Kirilenko B.M."/>
            <person name="Davalos L.M."/>
            <person name="Corthals A.P."/>
            <person name="Power M.L."/>
            <person name="Jones G."/>
            <person name="Ransome R.D."/>
            <person name="Dechmann D.K.N."/>
            <person name="Locatelli A.G."/>
            <person name="Puechmaille S.J."/>
            <person name="Fedrigo O."/>
            <person name="Jarvis E.D."/>
            <person name="Hiller M."/>
            <person name="Vernes S.C."/>
            <person name="Myers E.W."/>
            <person name="Teeling E.C."/>
        </authorList>
    </citation>
    <scope>NUCLEOTIDE SEQUENCE [LARGE SCALE GENOMIC DNA]</scope>
    <source>
        <strain evidence="2">MMyoMyo1</strain>
        <tissue evidence="2">Flight muscle</tissue>
    </source>
</reference>
<evidence type="ECO:0000313" key="3">
    <source>
        <dbReference type="Proteomes" id="UP000527355"/>
    </source>
</evidence>
<comment type="caution">
    <text evidence="2">The sequence shown here is derived from an EMBL/GenBank/DDBJ whole genome shotgun (WGS) entry which is preliminary data.</text>
</comment>
<evidence type="ECO:0000313" key="2">
    <source>
        <dbReference type="EMBL" id="KAF6369415.1"/>
    </source>
</evidence>
<accession>A0A7J7Z5W0</accession>
<dbReference type="Proteomes" id="UP000527355">
    <property type="component" value="Unassembled WGS sequence"/>
</dbReference>
<evidence type="ECO:0000256" key="1">
    <source>
        <dbReference type="SAM" id="MobiDB-lite"/>
    </source>
</evidence>
<feature type="region of interest" description="Disordered" evidence="1">
    <location>
        <begin position="142"/>
        <end position="161"/>
    </location>
</feature>
<name>A0A7J7Z5W0_MYOMY</name>
<dbReference type="EMBL" id="JABWUV010000003">
    <property type="protein sequence ID" value="KAF6369415.1"/>
    <property type="molecule type" value="Genomic_DNA"/>
</dbReference>
<keyword evidence="3" id="KW-1185">Reference proteome</keyword>
<organism evidence="2 3">
    <name type="scientific">Myotis myotis</name>
    <name type="common">Greater mouse-eared bat</name>
    <name type="synonym">Vespertilio myotis</name>
    <dbReference type="NCBI Taxonomy" id="51298"/>
    <lineage>
        <taxon>Eukaryota</taxon>
        <taxon>Metazoa</taxon>
        <taxon>Chordata</taxon>
        <taxon>Craniata</taxon>
        <taxon>Vertebrata</taxon>
        <taxon>Euteleostomi</taxon>
        <taxon>Mammalia</taxon>
        <taxon>Eutheria</taxon>
        <taxon>Laurasiatheria</taxon>
        <taxon>Chiroptera</taxon>
        <taxon>Yangochiroptera</taxon>
        <taxon>Vespertilionidae</taxon>
        <taxon>Myotis</taxon>
    </lineage>
</organism>
<proteinExistence type="predicted"/>
<dbReference type="AlphaFoldDB" id="A0A7J7Z5W0"/>
<sequence>MLRTKTITQNVTGSILGQRKPPGMELSLRPVAEDLGDFSELVHKASWLSQSGVEFSITCSQNNPDTDKSLQLAGWWEKPIVGAKSSTRPGNDLGCFFHLRPSASPICQREVPQFCRRNDILVPLHFIRKGLAQCIAKSTLVTGSDKEPGSPRSLPSTRSVWTPTRSVPALDLTGSASLSAQLSSAAPPCALTTVGLKQGLVPPRQD</sequence>